<evidence type="ECO:0000313" key="4">
    <source>
        <dbReference type="Proteomes" id="UP000663834"/>
    </source>
</evidence>
<accession>A0A815HFT5</accession>
<dbReference type="AlphaFoldDB" id="A0A815HFT5"/>
<proteinExistence type="predicted"/>
<evidence type="ECO:0000313" key="2">
    <source>
        <dbReference type="EMBL" id="CAF1933735.1"/>
    </source>
</evidence>
<evidence type="ECO:0000313" key="3">
    <source>
        <dbReference type="EMBL" id="CAF5225615.1"/>
    </source>
</evidence>
<sequence>MLQELGKSTIKQEIIVRWLTMSQLLESVLSSYSTLTSIAREKGTIHTLPSIDVSAVATIASLFVPWKHVIERVQASNTPSLHLVVISSQVEKSDIRSYEIHTRSLNMGEILQESGKKS</sequence>
<evidence type="ECO:0000313" key="1">
    <source>
        <dbReference type="EMBL" id="CAF1351905.1"/>
    </source>
</evidence>
<reference evidence="1" key="1">
    <citation type="submission" date="2021-02" db="EMBL/GenBank/DDBJ databases">
        <authorList>
            <person name="Nowell W R."/>
        </authorList>
    </citation>
    <scope>NUCLEOTIDE SEQUENCE</scope>
</reference>
<comment type="caution">
    <text evidence="1">The sequence shown here is derived from an EMBL/GenBank/DDBJ whole genome shotgun (WGS) entry which is preliminary data.</text>
</comment>
<dbReference type="EMBL" id="CAJOBI010359715">
    <property type="protein sequence ID" value="CAF5225615.1"/>
    <property type="molecule type" value="Genomic_DNA"/>
</dbReference>
<protein>
    <submittedName>
        <fullName evidence="1">Uncharacterized protein</fullName>
    </submittedName>
</protein>
<organism evidence="1 4">
    <name type="scientific">Rotaria magnacalcarata</name>
    <dbReference type="NCBI Taxonomy" id="392030"/>
    <lineage>
        <taxon>Eukaryota</taxon>
        <taxon>Metazoa</taxon>
        <taxon>Spiralia</taxon>
        <taxon>Gnathifera</taxon>
        <taxon>Rotifera</taxon>
        <taxon>Eurotatoria</taxon>
        <taxon>Bdelloidea</taxon>
        <taxon>Philodinida</taxon>
        <taxon>Philodinidae</taxon>
        <taxon>Rotaria</taxon>
    </lineage>
</organism>
<dbReference type="EMBL" id="CAJNRE010000928">
    <property type="protein sequence ID" value="CAF1933735.1"/>
    <property type="molecule type" value="Genomic_DNA"/>
</dbReference>
<gene>
    <name evidence="1" type="ORF">KQP761_LOCUS7279</name>
    <name evidence="2" type="ORF">MBJ925_LOCUS4681</name>
    <name evidence="3" type="ORF">SMN809_LOCUS84392</name>
</gene>
<dbReference type="Proteomes" id="UP000676336">
    <property type="component" value="Unassembled WGS sequence"/>
</dbReference>
<dbReference type="Proteomes" id="UP000663834">
    <property type="component" value="Unassembled WGS sequence"/>
</dbReference>
<dbReference type="EMBL" id="CAJNOW010002466">
    <property type="protein sequence ID" value="CAF1351905.1"/>
    <property type="molecule type" value="Genomic_DNA"/>
</dbReference>
<name>A0A815HFT5_9BILA</name>
<dbReference type="Proteomes" id="UP000663824">
    <property type="component" value="Unassembled WGS sequence"/>
</dbReference>